<feature type="transmembrane region" description="Helical" evidence="9">
    <location>
        <begin position="163"/>
        <end position="186"/>
    </location>
</feature>
<dbReference type="PANTHER" id="PTHR30330">
    <property type="entry name" value="AGSS FAMILY TRANSPORTER, SODIUM-ALANINE"/>
    <property type="match status" value="1"/>
</dbReference>
<feature type="transmembrane region" description="Helical" evidence="9">
    <location>
        <begin position="108"/>
        <end position="129"/>
    </location>
</feature>
<evidence type="ECO:0000256" key="7">
    <source>
        <dbReference type="ARBA" id="ARBA00022989"/>
    </source>
</evidence>
<dbReference type="FunFam" id="1.20.1740.10:FF:000004">
    <property type="entry name" value="Sodium:alanine symporter family protein"/>
    <property type="match status" value="1"/>
</dbReference>
<sequence length="509" mass="54908">MESLLSKVEIVNNAINGFVWGLPMLILLVGTGILMTCLTKFFQITHFRHWVKNTVGGIFKDSHVTAHTHKEDTQISQFQSLCTALAATIGTGNIAGVAAAIASGGPGAIFWMWIVAFFGMMTNFSENVLGIYYRRRNERNEWCGGAMYYLHDGLGSKPGCKNIGAFLAILFSVFCVGASFGIGNMGQVNSIAVNIKSAFGIPSIITGVFLMILGGLVIVGGLKRIAAVTEKLVPFMAIIYMICAIIVCVVHISQFSAVFTSIIKGAFGMRAVGGGIVGSGVAMAVQWGMKRGVFSNEAGLGSSVMVHSSSNVREPVVQGMWGIFEVFADTIIVCTVTAFAVLSSGLVDLETGVVISDQVSTALVAEAFSTVFGKFGSAFIAIAILLFAFSTTLGWSQYGSKGFEYLFGRKNIKFYQIVFVLFIVIGATMDLSLAWDISDTLNGMMAIPNLIGVLTLSGTVMKITNNYVQRYILHKDVKPMLSAFDDIQELHEQELKEKIEYAKQETETA</sequence>
<dbReference type="EMBL" id="SVER01000020">
    <property type="protein sequence ID" value="MBE5919867.1"/>
    <property type="molecule type" value="Genomic_DNA"/>
</dbReference>
<reference evidence="10" key="1">
    <citation type="submission" date="2019-04" db="EMBL/GenBank/DDBJ databases">
        <title>Evolution of Biomass-Degrading Anaerobic Consortia Revealed by Metagenomics.</title>
        <authorList>
            <person name="Peng X."/>
        </authorList>
    </citation>
    <scope>NUCLEOTIDE SEQUENCE</scope>
    <source>
        <strain evidence="10">SIG311</strain>
    </source>
</reference>
<feature type="transmembrane region" description="Helical" evidence="9">
    <location>
        <begin position="367"/>
        <end position="393"/>
    </location>
</feature>
<evidence type="ECO:0000256" key="8">
    <source>
        <dbReference type="ARBA" id="ARBA00023136"/>
    </source>
</evidence>
<keyword evidence="7 9" id="KW-1133">Transmembrane helix</keyword>
<dbReference type="Pfam" id="PF01235">
    <property type="entry name" value="Na_Ala_symp"/>
    <property type="match status" value="1"/>
</dbReference>
<evidence type="ECO:0000256" key="5">
    <source>
        <dbReference type="ARBA" id="ARBA00022692"/>
    </source>
</evidence>
<evidence type="ECO:0000256" key="9">
    <source>
        <dbReference type="RuleBase" id="RU363064"/>
    </source>
</evidence>
<dbReference type="AlphaFoldDB" id="A0A927U9Z1"/>
<keyword evidence="3 9" id="KW-0813">Transport</keyword>
<dbReference type="Proteomes" id="UP000766246">
    <property type="component" value="Unassembled WGS sequence"/>
</dbReference>
<feature type="transmembrane region" description="Helical" evidence="9">
    <location>
        <begin position="80"/>
        <end position="102"/>
    </location>
</feature>
<evidence type="ECO:0000256" key="4">
    <source>
        <dbReference type="ARBA" id="ARBA00022475"/>
    </source>
</evidence>
<feature type="transmembrane region" description="Helical" evidence="9">
    <location>
        <begin position="414"/>
        <end position="435"/>
    </location>
</feature>
<dbReference type="NCBIfam" id="TIGR00835">
    <property type="entry name" value="agcS"/>
    <property type="match status" value="1"/>
</dbReference>
<dbReference type="GO" id="GO:0005886">
    <property type="term" value="C:plasma membrane"/>
    <property type="evidence" value="ECO:0007669"/>
    <property type="project" value="UniProtKB-SubCell"/>
</dbReference>
<keyword evidence="6 9" id="KW-0769">Symport</keyword>
<comment type="caution">
    <text evidence="10">The sequence shown here is derived from an EMBL/GenBank/DDBJ whole genome shotgun (WGS) entry which is preliminary data.</text>
</comment>
<accession>A0A927U9Z1</accession>
<gene>
    <name evidence="10" type="ORF">E7272_08480</name>
</gene>
<feature type="transmembrane region" description="Helical" evidence="9">
    <location>
        <begin position="198"/>
        <end position="220"/>
    </location>
</feature>
<name>A0A927U9Z1_9FIRM</name>
<feature type="transmembrane region" description="Helical" evidence="9">
    <location>
        <begin position="265"/>
        <end position="285"/>
    </location>
</feature>
<keyword evidence="8 9" id="KW-0472">Membrane</keyword>
<evidence type="ECO:0000256" key="3">
    <source>
        <dbReference type="ARBA" id="ARBA00022448"/>
    </source>
</evidence>
<dbReference type="PANTHER" id="PTHR30330:SF3">
    <property type="entry name" value="TRANSCRIPTIONAL REGULATOR, LRP FAMILY"/>
    <property type="match status" value="1"/>
</dbReference>
<comment type="subcellular location">
    <subcellularLocation>
        <location evidence="1 9">Cell membrane</location>
        <topology evidence="1 9">Multi-pass membrane protein</topology>
    </subcellularLocation>
</comment>
<evidence type="ECO:0000256" key="6">
    <source>
        <dbReference type="ARBA" id="ARBA00022847"/>
    </source>
</evidence>
<feature type="transmembrane region" description="Helical" evidence="9">
    <location>
        <begin position="326"/>
        <end position="347"/>
    </location>
</feature>
<dbReference type="PRINTS" id="PR00175">
    <property type="entry name" value="NAALASMPORT"/>
</dbReference>
<dbReference type="InterPro" id="IPR001463">
    <property type="entry name" value="Na/Ala_symport"/>
</dbReference>
<feature type="transmembrane region" description="Helical" evidence="9">
    <location>
        <begin position="20"/>
        <end position="42"/>
    </location>
</feature>
<keyword evidence="4 9" id="KW-1003">Cell membrane</keyword>
<evidence type="ECO:0000256" key="2">
    <source>
        <dbReference type="ARBA" id="ARBA00009261"/>
    </source>
</evidence>
<comment type="similarity">
    <text evidence="2 9">Belongs to the alanine or glycine:cation symporter (AGCS) (TC 2.A.25) family.</text>
</comment>
<evidence type="ECO:0000313" key="10">
    <source>
        <dbReference type="EMBL" id="MBE5919867.1"/>
    </source>
</evidence>
<evidence type="ECO:0000313" key="11">
    <source>
        <dbReference type="Proteomes" id="UP000766246"/>
    </source>
</evidence>
<proteinExistence type="inferred from homology"/>
<feature type="transmembrane region" description="Helical" evidence="9">
    <location>
        <begin position="441"/>
        <end position="461"/>
    </location>
</feature>
<feature type="transmembrane region" description="Helical" evidence="9">
    <location>
        <begin position="232"/>
        <end position="253"/>
    </location>
</feature>
<keyword evidence="5 9" id="KW-0812">Transmembrane</keyword>
<organism evidence="10 11">
    <name type="scientific">Pseudobutyrivibrio ruminis</name>
    <dbReference type="NCBI Taxonomy" id="46206"/>
    <lineage>
        <taxon>Bacteria</taxon>
        <taxon>Bacillati</taxon>
        <taxon>Bacillota</taxon>
        <taxon>Clostridia</taxon>
        <taxon>Lachnospirales</taxon>
        <taxon>Lachnospiraceae</taxon>
        <taxon>Pseudobutyrivibrio</taxon>
    </lineage>
</organism>
<evidence type="ECO:0000256" key="1">
    <source>
        <dbReference type="ARBA" id="ARBA00004651"/>
    </source>
</evidence>
<protein>
    <submittedName>
        <fullName evidence="10">Alanine:cation symporter family protein</fullName>
    </submittedName>
</protein>
<dbReference type="PROSITE" id="PS00873">
    <property type="entry name" value="NA_ALANINE_SYMP"/>
    <property type="match status" value="1"/>
</dbReference>
<dbReference type="GO" id="GO:0005283">
    <property type="term" value="F:amino acid:sodium symporter activity"/>
    <property type="evidence" value="ECO:0007669"/>
    <property type="project" value="InterPro"/>
</dbReference>
<dbReference type="Gene3D" id="1.20.1740.10">
    <property type="entry name" value="Amino acid/polyamine transporter I"/>
    <property type="match status" value="1"/>
</dbReference>